<evidence type="ECO:0000313" key="2">
    <source>
        <dbReference type="Proteomes" id="UP000823637"/>
    </source>
</evidence>
<comment type="caution">
    <text evidence="1">The sequence shown here is derived from an EMBL/GenBank/DDBJ whole genome shotgun (WGS) entry which is preliminary data.</text>
</comment>
<reference evidence="1" key="1">
    <citation type="submission" date="2020-10" db="EMBL/GenBank/DDBJ databases">
        <authorList>
            <person name="Gilroy R."/>
        </authorList>
    </citation>
    <scope>NUCLEOTIDE SEQUENCE</scope>
    <source>
        <strain evidence="1">D3-1215</strain>
    </source>
</reference>
<evidence type="ECO:0000313" key="1">
    <source>
        <dbReference type="EMBL" id="MBO8446811.1"/>
    </source>
</evidence>
<proteinExistence type="predicted"/>
<name>A0A9D9EEW5_9BACT</name>
<protein>
    <recommendedName>
        <fullName evidence="3">Cellobiose phosphorylase</fullName>
    </recommendedName>
</protein>
<dbReference type="EMBL" id="JADIMR010000049">
    <property type="protein sequence ID" value="MBO8446811.1"/>
    <property type="molecule type" value="Genomic_DNA"/>
</dbReference>
<dbReference type="AlphaFoldDB" id="A0A9D9EEW5"/>
<reference evidence="1" key="2">
    <citation type="journal article" date="2021" name="PeerJ">
        <title>Extensive microbial diversity within the chicken gut microbiome revealed by metagenomics and culture.</title>
        <authorList>
            <person name="Gilroy R."/>
            <person name="Ravi A."/>
            <person name="Getino M."/>
            <person name="Pursley I."/>
            <person name="Horton D.L."/>
            <person name="Alikhan N.F."/>
            <person name="Baker D."/>
            <person name="Gharbi K."/>
            <person name="Hall N."/>
            <person name="Watson M."/>
            <person name="Adriaenssens E.M."/>
            <person name="Foster-Nyarko E."/>
            <person name="Jarju S."/>
            <person name="Secka A."/>
            <person name="Antonio M."/>
            <person name="Oren A."/>
            <person name="Chaudhuri R.R."/>
            <person name="La Ragione R."/>
            <person name="Hildebrand F."/>
            <person name="Pallen M.J."/>
        </authorList>
    </citation>
    <scope>NUCLEOTIDE SEQUENCE</scope>
    <source>
        <strain evidence="1">D3-1215</strain>
    </source>
</reference>
<evidence type="ECO:0008006" key="3">
    <source>
        <dbReference type="Google" id="ProtNLM"/>
    </source>
</evidence>
<accession>A0A9D9EEW5</accession>
<organism evidence="1 2">
    <name type="scientific">Candidatus Enterocola intestinipullorum</name>
    <dbReference type="NCBI Taxonomy" id="2840783"/>
    <lineage>
        <taxon>Bacteria</taxon>
        <taxon>Pseudomonadati</taxon>
        <taxon>Bacteroidota</taxon>
        <taxon>Bacteroidia</taxon>
        <taxon>Bacteroidales</taxon>
        <taxon>Candidatus Enterocola</taxon>
    </lineage>
</organism>
<gene>
    <name evidence="1" type="ORF">IAC32_03580</name>
</gene>
<sequence length="1119" mass="126025">MTLFSGKTALNFNTEDVKGSFIDINGEKFYKIDNYDKMLPFFISLSSNCDIWTYLSSSGGITAGRQNPNKALFPYYTDDKITEAYETTGSKTIVRVRKDGDVYLWEPFSDRQCGAYDVKRSIAKSTVGNKIIFTEENRSLGLSFSYCYCNAARSGFIKRSTLQNISSAQAEVEILDGLQNLLPDGVEQITQARLSCLVDAYKKTEMVAGLPLALFRMESILADVAEPSESLRCNVVWCAGMPAADYLLSSTQIDKFRKGGDVVPETESKGVRGAMFVHKSFSLGAGGSKTWYFVADVAFDAVKLCKLKDYIMSGKDIAADLESEIAAGTKEIVEIVGEVDGLQQTGDEADMARHFANCMFNTMRGGFYCDNYNISTDKFKKHISVFNKKLAERQAAFLDALPADIDYGDLGEKVKATGDKQLLRLYYEYLPLTFSRRHGDPSRPWNLFDIKVNDENGKRIISYQGNWRDIFQNWEALSLSYPQYLCGIIAKFLNATTVDGYNPYKVTSEGIDWEVIEPENPWSNIGYWGDHQIIYLLKLMELAQKYYPGSLKQYFNEAVFAYANVPYKFKKYSEIVADPKNSVYFDDNLHKRIFEMLPSYGQDARLVLDKDGEVLLATFTEKILVSYLAKLTDFIPEAGIWMNTLRPEWNDANNALVGYGASMVTLYYMRRYAAFMKNIFETADDNEFELSGEMAAYFAKVSATLRNFMPFAKMEFDDASRRSFADAMGKAAEEYRNEVYAGFTGAKQGISKSSLVEFFSAVLVYLDESIAKNKREDGMYHAYNLIEYYDGGIRITRLYEMLEGQVAVLSALQLTPAEVLDLLKSLRASSLYRADQNSYILYPNKKLPLFSEKNNISSADKDLPVVRKFSAVKGIIMTDEKGGMHFNADFRNARLLSEALDKLPVVPSTEERRQLLDLYEKVFNHRAFTGRSGTFYKYEGLGCIYWHMVSKLLLAVGENVQKAVEDGADAETVEALKAAYYDIRDGIGAHKTPDVYGAFPFDAYSHTPSMAGVQQPGMTGQVKEDIINRFFELGVKVEDGKISFNSLMLKDKDFDSETKELRFTLCHCPVVYKQDGQGTVGLDFADGSSRDMQGLQLDAETSAHIFARDGFVNRITVKL</sequence>
<dbReference type="Proteomes" id="UP000823637">
    <property type="component" value="Unassembled WGS sequence"/>
</dbReference>